<dbReference type="EMBL" id="JANHOG010000010">
    <property type="protein sequence ID" value="KAJ3559771.1"/>
    <property type="molecule type" value="Genomic_DNA"/>
</dbReference>
<gene>
    <name evidence="1" type="ORF">NM688_g140</name>
</gene>
<proteinExistence type="predicted"/>
<comment type="caution">
    <text evidence="1">The sequence shown here is derived from an EMBL/GenBank/DDBJ whole genome shotgun (WGS) entry which is preliminary data.</text>
</comment>
<evidence type="ECO:0000313" key="2">
    <source>
        <dbReference type="Proteomes" id="UP001148662"/>
    </source>
</evidence>
<protein>
    <submittedName>
        <fullName evidence="1">Uncharacterized protein</fullName>
    </submittedName>
</protein>
<organism evidence="1 2">
    <name type="scientific">Phlebia brevispora</name>
    <dbReference type="NCBI Taxonomy" id="194682"/>
    <lineage>
        <taxon>Eukaryota</taxon>
        <taxon>Fungi</taxon>
        <taxon>Dikarya</taxon>
        <taxon>Basidiomycota</taxon>
        <taxon>Agaricomycotina</taxon>
        <taxon>Agaricomycetes</taxon>
        <taxon>Polyporales</taxon>
        <taxon>Meruliaceae</taxon>
        <taxon>Phlebia</taxon>
    </lineage>
</organism>
<accession>A0ACC1TEX9</accession>
<name>A0ACC1TEX9_9APHY</name>
<evidence type="ECO:0000313" key="1">
    <source>
        <dbReference type="EMBL" id="KAJ3559771.1"/>
    </source>
</evidence>
<reference evidence="1" key="1">
    <citation type="submission" date="2022-07" db="EMBL/GenBank/DDBJ databases">
        <title>Genome Sequence of Phlebia brevispora.</title>
        <authorList>
            <person name="Buettner E."/>
        </authorList>
    </citation>
    <scope>NUCLEOTIDE SEQUENCE</scope>
    <source>
        <strain evidence="1">MPL23</strain>
    </source>
</reference>
<keyword evidence="2" id="KW-1185">Reference proteome</keyword>
<dbReference type="Proteomes" id="UP001148662">
    <property type="component" value="Unassembled WGS sequence"/>
</dbReference>
<sequence length="416" mass="46064">MSFLRLAVRSVARPRFAAAAIPPMRGQFLQKATYSAAAPLTRDTITTRVVDVLKGFEKVDPAKLTVKSSFDKDLGLDSLDAVEVVMAVEEEFGIEIPDAEADEIKTVEQVIEYIAKTPDAGTPSEAAMKHGVAFRKFSRTSSHRMLMLRNLVTSLLKHEQIKTTLPKARDAARLADKLITLGKKGDLTAFNKANAFVLEPEVLPKLFGPLAQRYAGRVGGYTRVHKYGNRPGDNAPHAILELVDNPRDIKFEMTARTIGWEVLGKRLGQSGPQGLIKSGVEGVKEVIEQEQKLAPKEKGELREKTRWNLQKILRFRGADAVKQLQQKAEGHIDSLLARPLAVRQLLNAQASKEDNEQLALTANAFRLKAGQTLPGGTKPTLRLAAGALGKDRRLPKWIERRKLGINRDFSALWNNF</sequence>